<dbReference type="SUPFAM" id="SSF53098">
    <property type="entry name" value="Ribonuclease H-like"/>
    <property type="match status" value="1"/>
</dbReference>
<protein>
    <submittedName>
        <fullName evidence="1">Uncharacterized protein</fullName>
    </submittedName>
</protein>
<comment type="caution">
    <text evidence="1">The sequence shown here is derived from an EMBL/GenBank/DDBJ whole genome shotgun (WGS) entry which is preliminary data.</text>
</comment>
<reference evidence="1 2" key="2">
    <citation type="submission" date="2016-08" db="EMBL/GenBank/DDBJ databases">
        <title>Orenia metallireducens sp. nov. strain Z6, a Novel Metal-reducing Firmicute from the Deep Subsurface.</title>
        <authorList>
            <person name="Maxim B.I."/>
            <person name="Kenneth K."/>
            <person name="Flynn T.M."/>
            <person name="Oloughlin E.J."/>
            <person name="Locke R.A."/>
            <person name="Weber J.R."/>
            <person name="Egan S.M."/>
            <person name="Mackie R.I."/>
            <person name="Cann I.K."/>
        </authorList>
    </citation>
    <scope>NUCLEOTIDE SEQUENCE [LARGE SCALE GENOMIC DNA]</scope>
    <source>
        <strain evidence="1 2">Z6</strain>
    </source>
</reference>
<evidence type="ECO:0000313" key="2">
    <source>
        <dbReference type="Proteomes" id="UP000093514"/>
    </source>
</evidence>
<dbReference type="EMBL" id="LWDV01000010">
    <property type="protein sequence ID" value="OCL25756.1"/>
    <property type="molecule type" value="Genomic_DNA"/>
</dbReference>
<keyword evidence="2" id="KW-1185">Reference proteome</keyword>
<accession>A0A1C0A6M5</accession>
<sequence length="284" mass="32942">MKIYLDTDELYQDRLYEHKLAVILGRGKRLKKMLDTFPTEYDFKSASLTRIARTINIENKNSKILSQLKELDETYEKLTNPKFNINLSRRPKAEVIMCIDTEYLWSELDSIQYAIKDSEGWRLGIIFTNDDLAPAVDIVEGIKILKDIIYEVKPDIFVGHNFNCDITVLEKAYGSKIKPLHNYDDTMKMVKKSNISNIISGASLDKIIESLFDGDTIGLFNAYQDLDLFIKYGLKDAIYPIYAREYFMTGKLPKIANKIKVNQIIKSEVWNLIDFDSIYLKEED</sequence>
<dbReference type="OrthoDB" id="2111296at2"/>
<dbReference type="InterPro" id="IPR012337">
    <property type="entry name" value="RNaseH-like_sf"/>
</dbReference>
<organism evidence="1 2">
    <name type="scientific">Orenia metallireducens</name>
    <dbReference type="NCBI Taxonomy" id="1413210"/>
    <lineage>
        <taxon>Bacteria</taxon>
        <taxon>Bacillati</taxon>
        <taxon>Bacillota</taxon>
        <taxon>Clostridia</taxon>
        <taxon>Halanaerobiales</taxon>
        <taxon>Halobacteroidaceae</taxon>
        <taxon>Orenia</taxon>
    </lineage>
</organism>
<proteinExistence type="predicted"/>
<name>A0A1C0A6M5_9FIRM</name>
<reference evidence="2" key="1">
    <citation type="submission" date="2016-07" db="EMBL/GenBank/DDBJ databases">
        <authorList>
            <person name="Florea S."/>
            <person name="Webb J.S."/>
            <person name="Jaromczyk J."/>
            <person name="Schardl C.L."/>
        </authorList>
    </citation>
    <scope>NUCLEOTIDE SEQUENCE [LARGE SCALE GENOMIC DNA]</scope>
    <source>
        <strain evidence="2">Z6</strain>
    </source>
</reference>
<dbReference type="InterPro" id="IPR036397">
    <property type="entry name" value="RNaseH_sf"/>
</dbReference>
<gene>
    <name evidence="1" type="ORF">U472_15660</name>
</gene>
<dbReference type="Gene3D" id="3.30.420.10">
    <property type="entry name" value="Ribonuclease H-like superfamily/Ribonuclease H"/>
    <property type="match status" value="1"/>
</dbReference>
<dbReference type="Proteomes" id="UP000093514">
    <property type="component" value="Unassembled WGS sequence"/>
</dbReference>
<evidence type="ECO:0000313" key="1">
    <source>
        <dbReference type="EMBL" id="OCL25756.1"/>
    </source>
</evidence>
<dbReference type="AlphaFoldDB" id="A0A1C0A6M5"/>
<dbReference type="RefSeq" id="WP_068719666.1">
    <property type="nucleotide sequence ID" value="NZ_LWDV01000010.1"/>
</dbReference>
<dbReference type="GO" id="GO:0003676">
    <property type="term" value="F:nucleic acid binding"/>
    <property type="evidence" value="ECO:0007669"/>
    <property type="project" value="InterPro"/>
</dbReference>